<dbReference type="RefSeq" id="WP_067580590.1">
    <property type="nucleotide sequence ID" value="NZ_JAAGNC010000194.1"/>
</dbReference>
<dbReference type="Pfam" id="PF00535">
    <property type="entry name" value="Glycos_transf_2"/>
    <property type="match status" value="1"/>
</dbReference>
<name>A0ABX0C936_9PSEU</name>
<accession>A0ABX0C936</accession>
<dbReference type="InterPro" id="IPR029044">
    <property type="entry name" value="Nucleotide-diphossugar_trans"/>
</dbReference>
<dbReference type="NCBIfam" id="TIGR03469">
    <property type="entry name" value="HpnB"/>
    <property type="match status" value="1"/>
</dbReference>
<protein>
    <submittedName>
        <fullName evidence="3">Glycosyltransferase</fullName>
    </submittedName>
</protein>
<dbReference type="InterPro" id="IPR017832">
    <property type="entry name" value="Glyco_trans_2_hopen-assoc_HpnB"/>
</dbReference>
<dbReference type="PANTHER" id="PTHR43646:SF3">
    <property type="entry name" value="SLR1566 PROTEIN"/>
    <property type="match status" value="1"/>
</dbReference>
<dbReference type="PANTHER" id="PTHR43646">
    <property type="entry name" value="GLYCOSYLTRANSFERASE"/>
    <property type="match status" value="1"/>
</dbReference>
<feature type="domain" description="Glycosyltransferase 2-like" evidence="2">
    <location>
        <begin position="44"/>
        <end position="215"/>
    </location>
</feature>
<evidence type="ECO:0000259" key="2">
    <source>
        <dbReference type="Pfam" id="PF00535"/>
    </source>
</evidence>
<dbReference type="CDD" id="cd06423">
    <property type="entry name" value="CESA_like"/>
    <property type="match status" value="1"/>
</dbReference>
<dbReference type="SUPFAM" id="SSF53448">
    <property type="entry name" value="Nucleotide-diphospho-sugar transferases"/>
    <property type="match status" value="1"/>
</dbReference>
<keyword evidence="1" id="KW-0812">Transmembrane</keyword>
<dbReference type="Proteomes" id="UP000470404">
    <property type="component" value="Unassembled WGS sequence"/>
</dbReference>
<evidence type="ECO:0000256" key="1">
    <source>
        <dbReference type="SAM" id="Phobius"/>
    </source>
</evidence>
<dbReference type="InterPro" id="IPR001173">
    <property type="entry name" value="Glyco_trans_2-like"/>
</dbReference>
<proteinExistence type="predicted"/>
<organism evidence="3 4">
    <name type="scientific">Amycolatopsis rubida</name>
    <dbReference type="NCBI Taxonomy" id="112413"/>
    <lineage>
        <taxon>Bacteria</taxon>
        <taxon>Bacillati</taxon>
        <taxon>Actinomycetota</taxon>
        <taxon>Actinomycetes</taxon>
        <taxon>Pseudonocardiales</taxon>
        <taxon>Pseudonocardiaceae</taxon>
        <taxon>Amycolatopsis</taxon>
    </lineage>
</organism>
<evidence type="ECO:0000313" key="4">
    <source>
        <dbReference type="Proteomes" id="UP000470404"/>
    </source>
</evidence>
<feature type="transmembrane region" description="Helical" evidence="1">
    <location>
        <begin position="169"/>
        <end position="188"/>
    </location>
</feature>
<gene>
    <name evidence="3" type="ORF">G3I59_39430</name>
</gene>
<keyword evidence="4" id="KW-1185">Reference proteome</keyword>
<comment type="caution">
    <text evidence="3">The sequence shown here is derived from an EMBL/GenBank/DDBJ whole genome shotgun (WGS) entry which is preliminary data.</text>
</comment>
<feature type="transmembrane region" description="Helical" evidence="1">
    <location>
        <begin position="329"/>
        <end position="347"/>
    </location>
</feature>
<dbReference type="Gene3D" id="3.90.550.10">
    <property type="entry name" value="Spore Coat Polysaccharide Biosynthesis Protein SpsA, Chain A"/>
    <property type="match status" value="1"/>
</dbReference>
<keyword evidence="1" id="KW-0472">Membrane</keyword>
<feature type="transmembrane region" description="Helical" evidence="1">
    <location>
        <begin position="279"/>
        <end position="298"/>
    </location>
</feature>
<evidence type="ECO:0000313" key="3">
    <source>
        <dbReference type="EMBL" id="NEC61511.1"/>
    </source>
</evidence>
<dbReference type="EMBL" id="JAAGNC010000194">
    <property type="protein sequence ID" value="NEC61511.1"/>
    <property type="molecule type" value="Genomic_DNA"/>
</dbReference>
<keyword evidence="1" id="KW-1133">Transmembrane helix</keyword>
<sequence>MSTVLAWATLAAWAGLALCHSWFWRTDPRLPKLVRPDDWPSAAIVVPARDEAPLLPETLPALLRQSYPGDARVILVDDGSSDGTAEIARSLTVPNGLPLTVTSPGEPPEGWTGKLWAVAHGVREAGDVDLLLLTDADIAHGPGSLETLVTAANSRDLVSQMAVLRTETFWERLIVPAFVYFFAMLYPFRRVNSARWRTAAAAGGCVLVRREALERAGGIAAIRGAVIDDVALARAVASAGGRIWLGYAEDVRSVRPYPRLADLWQMVARSAYTQLRHSPLLLSGTVVGMIAVFLAPPVLALTGAWQAAAAWVVMAATFVPVARYYRQPLAAGLLLPFTAALYMLMTIDSARRRTGWKGRTY</sequence>
<feature type="transmembrane region" description="Helical" evidence="1">
    <location>
        <begin position="304"/>
        <end position="322"/>
    </location>
</feature>
<reference evidence="3 4" key="1">
    <citation type="submission" date="2020-01" db="EMBL/GenBank/DDBJ databases">
        <title>Insect and environment-associated Actinomycetes.</title>
        <authorList>
            <person name="Currrie C."/>
            <person name="Chevrette M."/>
            <person name="Carlson C."/>
            <person name="Stubbendieck R."/>
            <person name="Wendt-Pienkowski E."/>
        </authorList>
    </citation>
    <scope>NUCLEOTIDE SEQUENCE [LARGE SCALE GENOMIC DNA]</scope>
    <source>
        <strain evidence="3 4">SID8386</strain>
    </source>
</reference>